<dbReference type="Pfam" id="PF00501">
    <property type="entry name" value="AMP-binding"/>
    <property type="match status" value="1"/>
</dbReference>
<comment type="caution">
    <text evidence="2">The sequence shown here is derived from an EMBL/GenBank/DDBJ whole genome shotgun (WGS) entry which is preliminary data.</text>
</comment>
<gene>
    <name evidence="2" type="ORF">B0T21DRAFT_288249</name>
</gene>
<evidence type="ECO:0000259" key="1">
    <source>
        <dbReference type="Pfam" id="PF00501"/>
    </source>
</evidence>
<proteinExistence type="predicted"/>
<evidence type="ECO:0000313" key="2">
    <source>
        <dbReference type="EMBL" id="KAK0736570.1"/>
    </source>
</evidence>
<name>A0AA40BLS1_9PEZI</name>
<feature type="domain" description="AMP-dependent synthetase/ligase" evidence="1">
    <location>
        <begin position="35"/>
        <end position="119"/>
    </location>
</feature>
<protein>
    <recommendedName>
        <fullName evidence="1">AMP-dependent synthetase/ligase domain-containing protein</fullName>
    </recommendedName>
</protein>
<dbReference type="Proteomes" id="UP001172159">
    <property type="component" value="Unassembled WGS sequence"/>
</dbReference>
<accession>A0AA40BLS1</accession>
<dbReference type="EMBL" id="JAUKTV010000006">
    <property type="protein sequence ID" value="KAK0736570.1"/>
    <property type="molecule type" value="Genomic_DNA"/>
</dbReference>
<dbReference type="Gene3D" id="3.40.50.12780">
    <property type="entry name" value="N-terminal domain of ligase-like"/>
    <property type="match status" value="1"/>
</dbReference>
<dbReference type="SUPFAM" id="SSF56801">
    <property type="entry name" value="Acetyl-CoA synthetase-like"/>
    <property type="match status" value="1"/>
</dbReference>
<dbReference type="AlphaFoldDB" id="A0AA40BLS1"/>
<dbReference type="InterPro" id="IPR042099">
    <property type="entry name" value="ANL_N_sf"/>
</dbReference>
<sequence>MASPQFGRRLIPNIADERARLEPTREWISVPRSTDPKHGWKKITYKDAANAVNRIAHKLVSTTGKPEPGSFPTVAYIGPNDVQYPIFALGAVKAGYQAMFISPRNSQEGQLNLFELSNCNII</sequence>
<keyword evidence="3" id="KW-1185">Reference proteome</keyword>
<dbReference type="InterPro" id="IPR000873">
    <property type="entry name" value="AMP-dep_synth/lig_dom"/>
</dbReference>
<reference evidence="2" key="1">
    <citation type="submission" date="2023-06" db="EMBL/GenBank/DDBJ databases">
        <title>Genome-scale phylogeny and comparative genomics of the fungal order Sordariales.</title>
        <authorList>
            <consortium name="Lawrence Berkeley National Laboratory"/>
            <person name="Hensen N."/>
            <person name="Bonometti L."/>
            <person name="Westerberg I."/>
            <person name="Brannstrom I.O."/>
            <person name="Guillou S."/>
            <person name="Cros-Aarteil S."/>
            <person name="Calhoun S."/>
            <person name="Haridas S."/>
            <person name="Kuo A."/>
            <person name="Mondo S."/>
            <person name="Pangilinan J."/>
            <person name="Riley R."/>
            <person name="Labutti K."/>
            <person name="Andreopoulos B."/>
            <person name="Lipzen A."/>
            <person name="Chen C."/>
            <person name="Yanf M."/>
            <person name="Daum C."/>
            <person name="Ng V."/>
            <person name="Clum A."/>
            <person name="Steindorff A."/>
            <person name="Ohm R."/>
            <person name="Martin F."/>
            <person name="Silar P."/>
            <person name="Natvig D."/>
            <person name="Lalanne C."/>
            <person name="Gautier V."/>
            <person name="Ament-Velasquez S.L."/>
            <person name="Kruys A."/>
            <person name="Hutchinson M.I."/>
            <person name="Powell A.J."/>
            <person name="Barry K."/>
            <person name="Miller A.N."/>
            <person name="Grigoriev I.V."/>
            <person name="Debuchy R."/>
            <person name="Gladieux P."/>
            <person name="Thoren M.H."/>
            <person name="Johannesson H."/>
        </authorList>
    </citation>
    <scope>NUCLEOTIDE SEQUENCE</scope>
    <source>
        <strain evidence="2">CBS 540.89</strain>
    </source>
</reference>
<evidence type="ECO:0000313" key="3">
    <source>
        <dbReference type="Proteomes" id="UP001172159"/>
    </source>
</evidence>
<organism evidence="2 3">
    <name type="scientific">Apiosordaria backusii</name>
    <dbReference type="NCBI Taxonomy" id="314023"/>
    <lineage>
        <taxon>Eukaryota</taxon>
        <taxon>Fungi</taxon>
        <taxon>Dikarya</taxon>
        <taxon>Ascomycota</taxon>
        <taxon>Pezizomycotina</taxon>
        <taxon>Sordariomycetes</taxon>
        <taxon>Sordariomycetidae</taxon>
        <taxon>Sordariales</taxon>
        <taxon>Lasiosphaeriaceae</taxon>
        <taxon>Apiosordaria</taxon>
    </lineage>
</organism>